<protein>
    <recommendedName>
        <fullName evidence="2">Secretion system C-terminal sorting domain-containing protein</fullName>
    </recommendedName>
</protein>
<dbReference type="Pfam" id="PF18962">
    <property type="entry name" value="Por_Secre_tail"/>
    <property type="match status" value="1"/>
</dbReference>
<dbReference type="AlphaFoldDB" id="A0A1E5TDA5"/>
<feature type="domain" description="Secretion system C-terminal sorting" evidence="2">
    <location>
        <begin position="406"/>
        <end position="470"/>
    </location>
</feature>
<dbReference type="SUPFAM" id="SSF51126">
    <property type="entry name" value="Pectin lyase-like"/>
    <property type="match status" value="1"/>
</dbReference>
<dbReference type="Proteomes" id="UP000095713">
    <property type="component" value="Unassembled WGS sequence"/>
</dbReference>
<evidence type="ECO:0000259" key="2">
    <source>
        <dbReference type="Pfam" id="PF18962"/>
    </source>
</evidence>
<dbReference type="NCBIfam" id="TIGR04183">
    <property type="entry name" value="Por_Secre_tail"/>
    <property type="match status" value="1"/>
</dbReference>
<evidence type="ECO:0000313" key="3">
    <source>
        <dbReference type="EMBL" id="OEK09363.1"/>
    </source>
</evidence>
<gene>
    <name evidence="3" type="ORF">A8C32_11625</name>
</gene>
<dbReference type="InterPro" id="IPR011050">
    <property type="entry name" value="Pectin_lyase_fold/virulence"/>
</dbReference>
<dbReference type="Gene3D" id="2.160.20.10">
    <property type="entry name" value="Single-stranded right-handed beta-helix, Pectin lyase-like"/>
    <property type="match status" value="1"/>
</dbReference>
<dbReference type="RefSeq" id="WP_069828800.1">
    <property type="nucleotide sequence ID" value="NZ_MDJD01000007.1"/>
</dbReference>
<name>A0A1E5TDA5_9FLAO</name>
<dbReference type="OrthoDB" id="1183463at2"/>
<comment type="caution">
    <text evidence="3">The sequence shown here is derived from an EMBL/GenBank/DDBJ whole genome shotgun (WGS) entry which is preliminary data.</text>
</comment>
<keyword evidence="1" id="KW-0732">Signal</keyword>
<dbReference type="EMBL" id="MDJD01000007">
    <property type="protein sequence ID" value="OEK09363.1"/>
    <property type="molecule type" value="Genomic_DNA"/>
</dbReference>
<evidence type="ECO:0000256" key="1">
    <source>
        <dbReference type="ARBA" id="ARBA00022729"/>
    </source>
</evidence>
<reference evidence="3 4" key="1">
    <citation type="submission" date="2016-05" db="EMBL/GenBank/DDBJ databases">
        <title>Draft Genome Sequence of Algibacter sp. Strain SK-16 Isolated from the Surface Water of Aburatsubo Inlet.</title>
        <authorList>
            <person name="Wong S.-K."/>
            <person name="Yoshizawa S."/>
            <person name="Nakajima Y."/>
            <person name="Ogura Y."/>
            <person name="Tetsuya H."/>
            <person name="Hamasaki K."/>
        </authorList>
    </citation>
    <scope>NUCLEOTIDE SEQUENCE [LARGE SCALE GENOMIC DNA]</scope>
    <source>
        <strain evidence="3 4">SK-16</strain>
    </source>
</reference>
<dbReference type="InterPro" id="IPR012334">
    <property type="entry name" value="Pectin_lyas_fold"/>
</dbReference>
<sequence length="472" mass="52645">MKFIKSLLLSVSFVGLLMCGNKTIAQTRIGDTGVTFDNSKNDANYPFMKEWQKAGVKNGIPSRNSLVVKKEIKPTDSDGIQEAIDSLDTGGKTSVILLKEGEYNIDKPITIKSNVVLRGENQEAVKLNVTIRSNGSNDKKTFIFKESKNSGIEDLSMEYIPKKDVTIYDDKNVNRNKYCGDKCFGNNPEGLKDMYVTFVRIDSKSKNCWVDNCIFKNSGSDPIEIMGNNNTFRGNFVDACFNKGGGGNGYYDIRGDYNLIAYERVRRIRHFTIQLGAKYNVVINCDLEVDVNFHNDDDGFNLVEKNKIKSEQWRSWGAFASGGSSYGHRKPGENNIIFNNDVSGKNNSSQFGGSDKVFVFDQYSKPRVLRNSAPTGGTFYPAILNDSSLSSDDVEANIDSSKILAYPNPFTSEINLVNTEFGEQISIYSIDGKLLKSITVDNSGVNKINLINFKSGVYFLKSKIRTQKIIKN</sequence>
<proteinExistence type="predicted"/>
<dbReference type="InterPro" id="IPR026444">
    <property type="entry name" value="Secre_tail"/>
</dbReference>
<accession>A0A1E5TDA5</accession>
<keyword evidence="4" id="KW-1185">Reference proteome</keyword>
<evidence type="ECO:0000313" key="4">
    <source>
        <dbReference type="Proteomes" id="UP000095713"/>
    </source>
</evidence>
<organism evidence="3 4">
    <name type="scientific">Flavivirga aquatica</name>
    <dbReference type="NCBI Taxonomy" id="1849968"/>
    <lineage>
        <taxon>Bacteria</taxon>
        <taxon>Pseudomonadati</taxon>
        <taxon>Bacteroidota</taxon>
        <taxon>Flavobacteriia</taxon>
        <taxon>Flavobacteriales</taxon>
        <taxon>Flavobacteriaceae</taxon>
        <taxon>Flavivirga</taxon>
    </lineage>
</organism>
<dbReference type="STRING" id="1849968.A8C32_11625"/>